<dbReference type="InterPro" id="IPR013785">
    <property type="entry name" value="Aldolase_TIM"/>
</dbReference>
<dbReference type="Proteomes" id="UP000568446">
    <property type="component" value="Unassembled WGS sequence"/>
</dbReference>
<dbReference type="InterPro" id="IPR050073">
    <property type="entry name" value="2-IPM_HCS-like"/>
</dbReference>
<dbReference type="GO" id="GO:0003852">
    <property type="term" value="F:2-isopropylmalate synthase activity"/>
    <property type="evidence" value="ECO:0007669"/>
    <property type="project" value="UniProtKB-EC"/>
</dbReference>
<accession>A0A7K4MLL3</accession>
<comment type="caution">
    <text evidence="8">The sequence shown here is derived from an EMBL/GenBank/DDBJ whole genome shotgun (WGS) entry which is preliminary data.</text>
</comment>
<evidence type="ECO:0000256" key="6">
    <source>
        <dbReference type="RuleBase" id="RU003523"/>
    </source>
</evidence>
<dbReference type="Gene3D" id="3.20.20.70">
    <property type="entry name" value="Aldolase class I"/>
    <property type="match status" value="1"/>
</dbReference>
<comment type="pathway">
    <text evidence="1">Amino-acid biosynthesis; L-leucine biosynthesis; L-leucine from 3-methyl-2-oxobutanoate: step 1/4.</text>
</comment>
<keyword evidence="3" id="KW-0028">Amino-acid biosynthesis</keyword>
<feature type="non-terminal residue" evidence="8">
    <location>
        <position position="157"/>
    </location>
</feature>
<name>A0A7K4MLL3_9ARCH</name>
<comment type="similarity">
    <text evidence="6">Belongs to the alpha-IPM synthase/homocitrate synthase family.</text>
</comment>
<dbReference type="GO" id="GO:0009098">
    <property type="term" value="P:L-leucine biosynthetic process"/>
    <property type="evidence" value="ECO:0007669"/>
    <property type="project" value="TreeGrafter"/>
</dbReference>
<dbReference type="EMBL" id="JACATK010000025">
    <property type="protein sequence ID" value="NWJ30096.1"/>
    <property type="molecule type" value="Genomic_DNA"/>
</dbReference>
<dbReference type="Pfam" id="PF00682">
    <property type="entry name" value="HMGL-like"/>
    <property type="match status" value="1"/>
</dbReference>
<protein>
    <recommendedName>
        <fullName evidence="2">2-isopropylmalate synthase</fullName>
        <ecNumber evidence="2">2.3.3.13</ecNumber>
    </recommendedName>
</protein>
<dbReference type="PROSITE" id="PS50991">
    <property type="entry name" value="PYR_CT"/>
    <property type="match status" value="1"/>
</dbReference>
<reference evidence="8 9" key="1">
    <citation type="journal article" date="2019" name="Environ. Microbiol.">
        <title>Genomics insights into ecotype formation of ammonia-oxidizing archaea in the deep ocean.</title>
        <authorList>
            <person name="Wang Y."/>
            <person name="Huang J.M."/>
            <person name="Cui G.J."/>
            <person name="Nunoura T."/>
            <person name="Takaki Y."/>
            <person name="Li W.L."/>
            <person name="Li J."/>
            <person name="Gao Z.M."/>
            <person name="Takai K."/>
            <person name="Zhang A.Q."/>
            <person name="Stepanauskas R."/>
        </authorList>
    </citation>
    <scope>NUCLEOTIDE SEQUENCE [LARGE SCALE GENOMIC DNA]</scope>
    <source>
        <strain evidence="8 9">C4</strain>
    </source>
</reference>
<evidence type="ECO:0000256" key="5">
    <source>
        <dbReference type="ARBA" id="ARBA00023304"/>
    </source>
</evidence>
<sequence>MKIRIFDTTLRDGEQTIGVSLSPDQKLSIAKKLDALGVDAIEAGFPIISDGELKGVKMITSEGLSCEIVGLTRTIKKDIDVAIDAGLNSIHTFIATSDIHLQYKLKMTRDQALEKAIEAVEYGKSRGIKVEFSAEDATRTDREFLKKVFGEVAKAGA</sequence>
<dbReference type="PANTHER" id="PTHR10277">
    <property type="entry name" value="HOMOCITRATE SYNTHASE-RELATED"/>
    <property type="match status" value="1"/>
</dbReference>
<proteinExistence type="inferred from homology"/>
<dbReference type="AlphaFoldDB" id="A0A7K4MLL3"/>
<dbReference type="PROSITE" id="PS00815">
    <property type="entry name" value="AIPM_HOMOCIT_SYNTH_1"/>
    <property type="match status" value="1"/>
</dbReference>
<organism evidence="8 9">
    <name type="scientific">Marine Group I thaumarchaeote</name>
    <dbReference type="NCBI Taxonomy" id="2511932"/>
    <lineage>
        <taxon>Archaea</taxon>
        <taxon>Nitrososphaerota</taxon>
        <taxon>Marine Group I</taxon>
    </lineage>
</organism>
<evidence type="ECO:0000313" key="9">
    <source>
        <dbReference type="Proteomes" id="UP000568446"/>
    </source>
</evidence>
<evidence type="ECO:0000256" key="1">
    <source>
        <dbReference type="ARBA" id="ARBA00004689"/>
    </source>
</evidence>
<evidence type="ECO:0000259" key="7">
    <source>
        <dbReference type="PROSITE" id="PS50991"/>
    </source>
</evidence>
<gene>
    <name evidence="8" type="ORF">HX850_04190</name>
</gene>
<feature type="domain" description="Pyruvate carboxyltransferase" evidence="7">
    <location>
        <begin position="3"/>
        <end position="157"/>
    </location>
</feature>
<evidence type="ECO:0000256" key="4">
    <source>
        <dbReference type="ARBA" id="ARBA00022679"/>
    </source>
</evidence>
<dbReference type="InterPro" id="IPR000891">
    <property type="entry name" value="PYR_CT"/>
</dbReference>
<dbReference type="EC" id="2.3.3.13" evidence="2"/>
<dbReference type="PANTHER" id="PTHR10277:SF9">
    <property type="entry name" value="2-ISOPROPYLMALATE SYNTHASE 1, CHLOROPLASTIC-RELATED"/>
    <property type="match status" value="1"/>
</dbReference>
<dbReference type="SUPFAM" id="SSF51569">
    <property type="entry name" value="Aldolase"/>
    <property type="match status" value="1"/>
</dbReference>
<evidence type="ECO:0000313" key="8">
    <source>
        <dbReference type="EMBL" id="NWJ30096.1"/>
    </source>
</evidence>
<evidence type="ECO:0000256" key="3">
    <source>
        <dbReference type="ARBA" id="ARBA00022605"/>
    </source>
</evidence>
<evidence type="ECO:0000256" key="2">
    <source>
        <dbReference type="ARBA" id="ARBA00012973"/>
    </source>
</evidence>
<keyword evidence="4 6" id="KW-0808">Transferase</keyword>
<keyword evidence="5" id="KW-0100">Branched-chain amino acid biosynthesis</keyword>
<dbReference type="InterPro" id="IPR002034">
    <property type="entry name" value="AIPM/Hcit_synth_CS"/>
</dbReference>